<evidence type="ECO:0000256" key="6">
    <source>
        <dbReference type="ARBA" id="ARBA00022449"/>
    </source>
</evidence>
<feature type="transmembrane region" description="Helical" evidence="13">
    <location>
        <begin position="327"/>
        <end position="351"/>
    </location>
</feature>
<keyword evidence="15" id="KW-1185">Reference proteome</keyword>
<feature type="transmembrane region" description="Helical" evidence="13">
    <location>
        <begin position="290"/>
        <end position="307"/>
    </location>
</feature>
<evidence type="ECO:0000256" key="11">
    <source>
        <dbReference type="ARBA" id="ARBA00023136"/>
    </source>
</evidence>
<reference evidence="14 15" key="2">
    <citation type="submission" date="2020-01" db="EMBL/GenBank/DDBJ databases">
        <title>Clostridiaceae sp. nov. isolated from the gut of human by culturomics.</title>
        <authorList>
            <person name="Chang Y."/>
        </authorList>
    </citation>
    <scope>NUCLEOTIDE SEQUENCE [LARGE SCALE GENOMIC DNA]</scope>
    <source>
        <strain evidence="14 15">DONG20-135</strain>
    </source>
</reference>
<keyword evidence="7" id="KW-1003">Cell membrane</keyword>
<feature type="transmembrane region" description="Helical" evidence="13">
    <location>
        <begin position="96"/>
        <end position="118"/>
    </location>
</feature>
<comment type="caution">
    <text evidence="14">The sequence shown here is derived from an EMBL/GenBank/DDBJ whole genome shotgun (WGS) entry which is preliminary data.</text>
</comment>
<name>A0A6N8UBR0_9FIRM</name>
<dbReference type="InterPro" id="IPR050222">
    <property type="entry name" value="MATE_MdtK"/>
</dbReference>
<keyword evidence="10" id="KW-0406">Ion transport</keyword>
<dbReference type="GO" id="GO:0042910">
    <property type="term" value="F:xenobiotic transmembrane transporter activity"/>
    <property type="evidence" value="ECO:0007669"/>
    <property type="project" value="InterPro"/>
</dbReference>
<evidence type="ECO:0000313" key="14">
    <source>
        <dbReference type="EMBL" id="MXQ73107.1"/>
    </source>
</evidence>
<reference evidence="14 15" key="1">
    <citation type="submission" date="2019-12" db="EMBL/GenBank/DDBJ databases">
        <authorList>
            <person name="Yang R."/>
        </authorList>
    </citation>
    <scope>NUCLEOTIDE SEQUENCE [LARGE SCALE GENOMIC DNA]</scope>
    <source>
        <strain evidence="14 15">DONG20-135</strain>
    </source>
</reference>
<keyword evidence="6" id="KW-0050">Antiport</keyword>
<dbReference type="PANTHER" id="PTHR43298:SF2">
    <property type="entry name" value="FMN_FAD EXPORTER YEEO-RELATED"/>
    <property type="match status" value="1"/>
</dbReference>
<evidence type="ECO:0000256" key="4">
    <source>
        <dbReference type="ARBA" id="ARBA00020268"/>
    </source>
</evidence>
<feature type="transmembrane region" description="Helical" evidence="13">
    <location>
        <begin position="401"/>
        <end position="420"/>
    </location>
</feature>
<feature type="transmembrane region" description="Helical" evidence="13">
    <location>
        <begin position="20"/>
        <end position="43"/>
    </location>
</feature>
<feature type="transmembrane region" description="Helical" evidence="13">
    <location>
        <begin position="169"/>
        <end position="190"/>
    </location>
</feature>
<dbReference type="PIRSF" id="PIRSF006603">
    <property type="entry name" value="DinF"/>
    <property type="match status" value="1"/>
</dbReference>
<dbReference type="InterPro" id="IPR048279">
    <property type="entry name" value="MdtK-like"/>
</dbReference>
<organism evidence="14 15">
    <name type="scientific">Copranaerobaculum intestinale</name>
    <dbReference type="NCBI Taxonomy" id="2692629"/>
    <lineage>
        <taxon>Bacteria</taxon>
        <taxon>Bacillati</taxon>
        <taxon>Bacillota</taxon>
        <taxon>Erysipelotrichia</taxon>
        <taxon>Erysipelotrichales</taxon>
        <taxon>Erysipelotrichaceae</taxon>
        <taxon>Copranaerobaculum</taxon>
    </lineage>
</organism>
<proteinExistence type="inferred from homology"/>
<evidence type="ECO:0000256" key="5">
    <source>
        <dbReference type="ARBA" id="ARBA00022448"/>
    </source>
</evidence>
<feature type="transmembrane region" description="Helical" evidence="13">
    <location>
        <begin position="63"/>
        <end position="84"/>
    </location>
</feature>
<evidence type="ECO:0000256" key="2">
    <source>
        <dbReference type="ARBA" id="ARBA00004651"/>
    </source>
</evidence>
<evidence type="ECO:0000256" key="8">
    <source>
        <dbReference type="ARBA" id="ARBA00022692"/>
    </source>
</evidence>
<dbReference type="CDD" id="cd13134">
    <property type="entry name" value="MATE_like_8"/>
    <property type="match status" value="1"/>
</dbReference>
<sequence length="459" mass="49896">MFKEQCKNLFKDRTFYRTMIFLAIPIMIQNLLVSSLNMIDTLMIGSIGENEIAAVGIANQVFFLYNLLIGGVGAGCSMFISQYWGAKDITDIHKTLGVGLLSGFVISLLFTGVALLAPKPILALFTSDPIVLQLSIDYLHIVCLSYLFTAVSVIFAASQRSVGNANLPMIISFLAILTNAFFNWLLIFGIGPFPKLGVEGAAIATLIARLLECTLLLIFSLKKNSVLAGGYHDYFHFTTAFFRKIQANSLPVILNEGCWGIGTVFYTIAYGQIGTKAIAATQITNTIQNLFMVLCFSMSSAALVMIGNQIGAKNRENTITYAYKFTILALLLGVILGIVVIFAAPTILTLFNVSEDVRISAIAILRIFCFMAPVRVTTVILIVGVFRGGGDAGYALKLEAMTMWLIGVPLAFIGAVYLHLSVEMVALIISAEEITKLAVALPHLHKLTWIHDLTVSSST</sequence>
<gene>
    <name evidence="14" type="ORF">GSF08_04050</name>
</gene>
<evidence type="ECO:0000256" key="10">
    <source>
        <dbReference type="ARBA" id="ARBA00023065"/>
    </source>
</evidence>
<evidence type="ECO:0000256" key="9">
    <source>
        <dbReference type="ARBA" id="ARBA00022989"/>
    </source>
</evidence>
<dbReference type="GO" id="GO:0006811">
    <property type="term" value="P:monoatomic ion transport"/>
    <property type="evidence" value="ECO:0007669"/>
    <property type="project" value="UniProtKB-KW"/>
</dbReference>
<dbReference type="PANTHER" id="PTHR43298">
    <property type="entry name" value="MULTIDRUG RESISTANCE PROTEIN NORM-RELATED"/>
    <property type="match status" value="1"/>
</dbReference>
<feature type="transmembrane region" description="Helical" evidence="13">
    <location>
        <begin position="202"/>
        <end position="221"/>
    </location>
</feature>
<accession>A0A6N8UBR0</accession>
<dbReference type="RefSeq" id="WP_160624528.1">
    <property type="nucleotide sequence ID" value="NZ_WUUQ01000001.1"/>
</dbReference>
<keyword evidence="11 13" id="KW-0472">Membrane</keyword>
<dbReference type="InterPro" id="IPR002528">
    <property type="entry name" value="MATE_fam"/>
</dbReference>
<feature type="transmembrane region" description="Helical" evidence="13">
    <location>
        <begin position="138"/>
        <end position="157"/>
    </location>
</feature>
<dbReference type="EMBL" id="WUUQ01000001">
    <property type="protein sequence ID" value="MXQ73107.1"/>
    <property type="molecule type" value="Genomic_DNA"/>
</dbReference>
<dbReference type="GO" id="GO:0005886">
    <property type="term" value="C:plasma membrane"/>
    <property type="evidence" value="ECO:0007669"/>
    <property type="project" value="UniProtKB-SubCell"/>
</dbReference>
<dbReference type="GO" id="GO:0015297">
    <property type="term" value="F:antiporter activity"/>
    <property type="evidence" value="ECO:0007669"/>
    <property type="project" value="UniProtKB-KW"/>
</dbReference>
<evidence type="ECO:0000256" key="7">
    <source>
        <dbReference type="ARBA" id="ARBA00022475"/>
    </source>
</evidence>
<dbReference type="Proteomes" id="UP000434036">
    <property type="component" value="Unassembled WGS sequence"/>
</dbReference>
<dbReference type="AlphaFoldDB" id="A0A6N8UBR0"/>
<keyword evidence="5" id="KW-0813">Transport</keyword>
<evidence type="ECO:0000256" key="12">
    <source>
        <dbReference type="ARBA" id="ARBA00031636"/>
    </source>
</evidence>
<comment type="similarity">
    <text evidence="3">Belongs to the multi antimicrobial extrusion (MATE) (TC 2.A.66.1) family.</text>
</comment>
<evidence type="ECO:0000313" key="15">
    <source>
        <dbReference type="Proteomes" id="UP000434036"/>
    </source>
</evidence>
<comment type="subcellular location">
    <subcellularLocation>
        <location evidence="2">Cell membrane</location>
        <topology evidence="2">Multi-pass membrane protein</topology>
    </subcellularLocation>
</comment>
<protein>
    <recommendedName>
        <fullName evidence="4">Probable multidrug resistance protein NorM</fullName>
    </recommendedName>
    <alternativeName>
        <fullName evidence="12">Multidrug-efflux transporter</fullName>
    </alternativeName>
</protein>
<evidence type="ECO:0000256" key="13">
    <source>
        <dbReference type="SAM" id="Phobius"/>
    </source>
</evidence>
<dbReference type="NCBIfam" id="TIGR00797">
    <property type="entry name" value="matE"/>
    <property type="match status" value="1"/>
</dbReference>
<feature type="transmembrane region" description="Helical" evidence="13">
    <location>
        <begin position="363"/>
        <end position="386"/>
    </location>
</feature>
<evidence type="ECO:0000256" key="1">
    <source>
        <dbReference type="ARBA" id="ARBA00003408"/>
    </source>
</evidence>
<keyword evidence="8 13" id="KW-0812">Transmembrane</keyword>
<dbReference type="Pfam" id="PF01554">
    <property type="entry name" value="MatE"/>
    <property type="match status" value="2"/>
</dbReference>
<comment type="function">
    <text evidence="1">Multidrug efflux pump.</text>
</comment>
<keyword evidence="9 13" id="KW-1133">Transmembrane helix</keyword>
<evidence type="ECO:0000256" key="3">
    <source>
        <dbReference type="ARBA" id="ARBA00010199"/>
    </source>
</evidence>